<organism evidence="9 10">
    <name type="scientific">Fasciolopsis buskii</name>
    <dbReference type="NCBI Taxonomy" id="27845"/>
    <lineage>
        <taxon>Eukaryota</taxon>
        <taxon>Metazoa</taxon>
        <taxon>Spiralia</taxon>
        <taxon>Lophotrochozoa</taxon>
        <taxon>Platyhelminthes</taxon>
        <taxon>Trematoda</taxon>
        <taxon>Digenea</taxon>
        <taxon>Plagiorchiida</taxon>
        <taxon>Echinostomata</taxon>
        <taxon>Echinostomatoidea</taxon>
        <taxon>Fasciolidae</taxon>
        <taxon>Fasciolopsis</taxon>
    </lineage>
</organism>
<protein>
    <submittedName>
        <fullName evidence="9">Putative histone deacetylase complex mta1 component</fullName>
    </submittedName>
</protein>
<dbReference type="InterPro" id="IPR043151">
    <property type="entry name" value="BAH_sf"/>
</dbReference>
<dbReference type="Gene3D" id="4.10.1240.50">
    <property type="match status" value="1"/>
</dbReference>
<evidence type="ECO:0000259" key="8">
    <source>
        <dbReference type="PROSITE" id="PS51293"/>
    </source>
</evidence>
<feature type="domain" description="SANT" evidence="8">
    <location>
        <begin position="244"/>
        <end position="279"/>
    </location>
</feature>
<evidence type="ECO:0000256" key="4">
    <source>
        <dbReference type="ARBA" id="ARBA00023125"/>
    </source>
</evidence>
<dbReference type="PROSITE" id="PS51038">
    <property type="entry name" value="BAH"/>
    <property type="match status" value="1"/>
</dbReference>
<dbReference type="GO" id="GO:0003677">
    <property type="term" value="F:DNA binding"/>
    <property type="evidence" value="ECO:0007669"/>
    <property type="project" value="UniProtKB-KW"/>
</dbReference>
<sequence>MPVHYFVGVDFVYFEVSAAAPYQIRKIEELNKTSTGAVEAKVVCFYRRRDLSLNLIQLADKHQKELSHPSDGTKPELLHQLRHREIFLSRHLETLPATHIRGKCTVTLHSDTEPCDVYLTKEDAFFFQLVYDPLQKTLQADRGQIREGVDYQADVPQYIPPDPTGLSDSELDSFLLLSRSLGTLGRAYHAPSILRQPSLAMAAAAAARDTTHQLALDTLHATGYDVTRALQRLSPNNQPLIKLDEMEQWSANEGNLFEEALCKYGKCFYDIQNDFLPWKHPKVSRIE</sequence>
<dbReference type="PROSITE" id="PS51293">
    <property type="entry name" value="SANT"/>
    <property type="match status" value="1"/>
</dbReference>
<dbReference type="AlphaFoldDB" id="A0A8E0RL33"/>
<dbReference type="InterPro" id="IPR040138">
    <property type="entry name" value="MIER/MTA"/>
</dbReference>
<dbReference type="SMART" id="SM00439">
    <property type="entry name" value="BAH"/>
    <property type="match status" value="1"/>
</dbReference>
<feature type="domain" description="BAH" evidence="6">
    <location>
        <begin position="4"/>
        <end position="142"/>
    </location>
</feature>
<dbReference type="Pfam" id="PF01426">
    <property type="entry name" value="BAH"/>
    <property type="match status" value="1"/>
</dbReference>
<feature type="domain" description="ELM2" evidence="7">
    <location>
        <begin position="143"/>
        <end position="237"/>
    </location>
</feature>
<comment type="caution">
    <text evidence="9">The sequence shown here is derived from an EMBL/GenBank/DDBJ whole genome shotgun (WGS) entry which is preliminary data.</text>
</comment>
<dbReference type="FunFam" id="1.10.10.60:FF:000012">
    <property type="entry name" value="Metastasis-associated 1 family, member 3"/>
    <property type="match status" value="1"/>
</dbReference>
<proteinExistence type="predicted"/>
<keyword evidence="5" id="KW-0539">Nucleus</keyword>
<dbReference type="GO" id="GO:0042826">
    <property type="term" value="F:histone deacetylase binding"/>
    <property type="evidence" value="ECO:0007669"/>
    <property type="project" value="TreeGrafter"/>
</dbReference>
<evidence type="ECO:0000313" key="9">
    <source>
        <dbReference type="EMBL" id="KAA0185015.1"/>
    </source>
</evidence>
<dbReference type="CDD" id="cd04709">
    <property type="entry name" value="BAH_MTA"/>
    <property type="match status" value="1"/>
</dbReference>
<gene>
    <name evidence="9" type="ORF">FBUS_11193</name>
</gene>
<reference evidence="9" key="1">
    <citation type="submission" date="2019-05" db="EMBL/GenBank/DDBJ databases">
        <title>Annotation for the trematode Fasciolopsis buski.</title>
        <authorList>
            <person name="Choi Y.-J."/>
        </authorList>
    </citation>
    <scope>NUCLEOTIDE SEQUENCE</scope>
    <source>
        <strain evidence="9">HT</strain>
        <tissue evidence="9">Whole worm</tissue>
    </source>
</reference>
<dbReference type="Gene3D" id="2.30.30.490">
    <property type="match status" value="1"/>
</dbReference>
<dbReference type="InterPro" id="IPR017884">
    <property type="entry name" value="SANT_dom"/>
</dbReference>
<keyword evidence="10" id="KW-1185">Reference proteome</keyword>
<dbReference type="InterPro" id="IPR000949">
    <property type="entry name" value="ELM2_dom"/>
</dbReference>
<dbReference type="EMBL" id="LUCM01010760">
    <property type="protein sequence ID" value="KAA0185015.1"/>
    <property type="molecule type" value="Genomic_DNA"/>
</dbReference>
<keyword evidence="2" id="KW-0863">Zinc-finger</keyword>
<evidence type="ECO:0000256" key="5">
    <source>
        <dbReference type="ARBA" id="ARBA00023242"/>
    </source>
</evidence>
<accession>A0A8E0RL33</accession>
<dbReference type="PANTHER" id="PTHR10865:SF29">
    <property type="entry name" value="METASTASIS ASSOCIATED 1-LIKE, ISOFORM D"/>
    <property type="match status" value="1"/>
</dbReference>
<dbReference type="Proteomes" id="UP000728185">
    <property type="component" value="Unassembled WGS sequence"/>
</dbReference>
<dbReference type="GO" id="GO:0003714">
    <property type="term" value="F:transcription corepressor activity"/>
    <property type="evidence" value="ECO:0007669"/>
    <property type="project" value="TreeGrafter"/>
</dbReference>
<keyword evidence="1" id="KW-0479">Metal-binding</keyword>
<dbReference type="PROSITE" id="PS51156">
    <property type="entry name" value="ELM2"/>
    <property type="match status" value="1"/>
</dbReference>
<evidence type="ECO:0000256" key="1">
    <source>
        <dbReference type="ARBA" id="ARBA00022723"/>
    </source>
</evidence>
<evidence type="ECO:0000256" key="3">
    <source>
        <dbReference type="ARBA" id="ARBA00022833"/>
    </source>
</evidence>
<dbReference type="GO" id="GO:0016581">
    <property type="term" value="C:NuRD complex"/>
    <property type="evidence" value="ECO:0007669"/>
    <property type="project" value="TreeGrafter"/>
</dbReference>
<dbReference type="InterPro" id="IPR001025">
    <property type="entry name" value="BAH_dom"/>
</dbReference>
<dbReference type="Gene3D" id="1.10.10.60">
    <property type="entry name" value="Homeodomain-like"/>
    <property type="match status" value="1"/>
</dbReference>
<dbReference type="PANTHER" id="PTHR10865">
    <property type="entry name" value="METASTASIS-ASSOCIATED PROTEIN AND MESODERM INDUCTION EARLY RESPONSE PROTEIN"/>
    <property type="match status" value="1"/>
</dbReference>
<name>A0A8E0RL33_9TREM</name>
<dbReference type="GO" id="GO:0003682">
    <property type="term" value="F:chromatin binding"/>
    <property type="evidence" value="ECO:0007669"/>
    <property type="project" value="InterPro"/>
</dbReference>
<dbReference type="GO" id="GO:0003713">
    <property type="term" value="F:transcription coactivator activity"/>
    <property type="evidence" value="ECO:0007669"/>
    <property type="project" value="TreeGrafter"/>
</dbReference>
<evidence type="ECO:0000313" key="10">
    <source>
        <dbReference type="Proteomes" id="UP000728185"/>
    </source>
</evidence>
<dbReference type="OrthoDB" id="2193595at2759"/>
<keyword evidence="4" id="KW-0238">DNA-binding</keyword>
<evidence type="ECO:0000259" key="7">
    <source>
        <dbReference type="PROSITE" id="PS51156"/>
    </source>
</evidence>
<evidence type="ECO:0000256" key="2">
    <source>
        <dbReference type="ARBA" id="ARBA00022771"/>
    </source>
</evidence>
<dbReference type="GO" id="GO:0008270">
    <property type="term" value="F:zinc ion binding"/>
    <property type="evidence" value="ECO:0007669"/>
    <property type="project" value="UniProtKB-KW"/>
</dbReference>
<dbReference type="GO" id="GO:0000122">
    <property type="term" value="P:negative regulation of transcription by RNA polymerase II"/>
    <property type="evidence" value="ECO:0007669"/>
    <property type="project" value="TreeGrafter"/>
</dbReference>
<keyword evidence="3" id="KW-0862">Zinc</keyword>
<evidence type="ECO:0000259" key="6">
    <source>
        <dbReference type="PROSITE" id="PS51038"/>
    </source>
</evidence>